<dbReference type="Pfam" id="PF20174">
    <property type="entry name" value="DUF6540"/>
    <property type="match status" value="1"/>
</dbReference>
<dbReference type="AlphaFoldDB" id="A0A9P4K010"/>
<protein>
    <submittedName>
        <fullName evidence="1">Uncharacterized protein</fullName>
    </submittedName>
</protein>
<gene>
    <name evidence="1" type="ORF">CC78DRAFT_205367</name>
</gene>
<dbReference type="EMBL" id="ML986893">
    <property type="protein sequence ID" value="KAF2257650.1"/>
    <property type="molecule type" value="Genomic_DNA"/>
</dbReference>
<evidence type="ECO:0000313" key="1">
    <source>
        <dbReference type="EMBL" id="KAF2257650.1"/>
    </source>
</evidence>
<sequence>MAELYVVIYLNCDPNDTPHWCLHSIDDDGDELIYEAFGSSGTSFRYNTRPVVMASSKSEKEQVKIGRIEADVWPEIPNLFAGVPMSTQAGWNCQNWVMEAISALKGEGFLEEEEGGLAYVQGKYQKKKGTY</sequence>
<dbReference type="OrthoDB" id="37659at2759"/>
<dbReference type="InterPro" id="IPR046670">
    <property type="entry name" value="DUF6540"/>
</dbReference>
<proteinExistence type="predicted"/>
<reference evidence="2" key="1">
    <citation type="journal article" date="2020" name="Stud. Mycol.">
        <title>101 Dothideomycetes genomes: A test case for predicting lifestyles and emergence of pathogens.</title>
        <authorList>
            <person name="Haridas S."/>
            <person name="Albert R."/>
            <person name="Binder M."/>
            <person name="Bloem J."/>
            <person name="LaButti K."/>
            <person name="Salamov A."/>
            <person name="Andreopoulos B."/>
            <person name="Baker S."/>
            <person name="Barry K."/>
            <person name="Bills G."/>
            <person name="Bluhm B."/>
            <person name="Cannon C."/>
            <person name="Castanera R."/>
            <person name="Culley D."/>
            <person name="Daum C."/>
            <person name="Ezra D."/>
            <person name="Gonzalez J."/>
            <person name="Henrissat B."/>
            <person name="Kuo A."/>
            <person name="Liang C."/>
            <person name="Lipzen A."/>
            <person name="Lutzoni F."/>
            <person name="Magnuson J."/>
            <person name="Mondo S."/>
            <person name="Nolan M."/>
            <person name="Ohm R."/>
            <person name="Pangilinan J."/>
            <person name="Park H.-J."/>
            <person name="Ramirez L."/>
            <person name="Alfaro M."/>
            <person name="Sun H."/>
            <person name="Tritt A."/>
            <person name="Yoshinaga Y."/>
            <person name="Zwiers L.-H."/>
            <person name="Turgeon B."/>
            <person name="Goodwin S."/>
            <person name="Spatafora J."/>
            <person name="Crous P."/>
            <person name="Grigoriev I."/>
        </authorList>
    </citation>
    <scope>NUCLEOTIDE SEQUENCE [LARGE SCALE GENOMIC DNA]</scope>
    <source>
        <strain evidence="2">CBS 304.66</strain>
    </source>
</reference>
<accession>A0A9P4K010</accession>
<name>A0A9P4K010_9PLEO</name>
<comment type="caution">
    <text evidence="1">The sequence shown here is derived from an EMBL/GenBank/DDBJ whole genome shotgun (WGS) entry which is preliminary data.</text>
</comment>
<dbReference type="Proteomes" id="UP000800093">
    <property type="component" value="Unassembled WGS sequence"/>
</dbReference>
<evidence type="ECO:0000313" key="2">
    <source>
        <dbReference type="Proteomes" id="UP000800093"/>
    </source>
</evidence>
<organism evidence="1 2">
    <name type="scientific">Lojkania enalia</name>
    <dbReference type="NCBI Taxonomy" id="147567"/>
    <lineage>
        <taxon>Eukaryota</taxon>
        <taxon>Fungi</taxon>
        <taxon>Dikarya</taxon>
        <taxon>Ascomycota</taxon>
        <taxon>Pezizomycotina</taxon>
        <taxon>Dothideomycetes</taxon>
        <taxon>Pleosporomycetidae</taxon>
        <taxon>Pleosporales</taxon>
        <taxon>Pleosporales incertae sedis</taxon>
        <taxon>Lojkania</taxon>
    </lineage>
</organism>
<keyword evidence="2" id="KW-1185">Reference proteome</keyword>